<protein>
    <submittedName>
        <fullName evidence="2">(northern house mosquito) hypothetical protein</fullName>
    </submittedName>
</protein>
<feature type="region of interest" description="Disordered" evidence="1">
    <location>
        <begin position="85"/>
        <end position="120"/>
    </location>
</feature>
<sequence length="120" mass="13639">MIIPKEHRYTNLHLRNLHAGPTLMIATLNQRYWIVGCHGAWLRCELHALLQNEGENRDAADGKPAFRMDEPGSSFRALRCGLRGSIPRTHLQPSNGQDSEGLRRCLRLPRDQGSAPRSRF</sequence>
<dbReference type="EMBL" id="HBUE01065143">
    <property type="protein sequence ID" value="CAG6470354.1"/>
    <property type="molecule type" value="Transcribed_RNA"/>
</dbReference>
<dbReference type="EMBL" id="HBUE01065148">
    <property type="protein sequence ID" value="CAG6470357.1"/>
    <property type="molecule type" value="Transcribed_RNA"/>
</dbReference>
<dbReference type="EMBL" id="HBUE01065149">
    <property type="protein sequence ID" value="CAG6470358.1"/>
    <property type="molecule type" value="Transcribed_RNA"/>
</dbReference>
<reference evidence="2" key="1">
    <citation type="submission" date="2021-05" db="EMBL/GenBank/DDBJ databases">
        <authorList>
            <person name="Alioto T."/>
            <person name="Alioto T."/>
            <person name="Gomez Garrido J."/>
        </authorList>
    </citation>
    <scope>NUCLEOTIDE SEQUENCE</scope>
</reference>
<dbReference type="EMBL" id="HBUE01065147">
    <property type="protein sequence ID" value="CAG6470356.1"/>
    <property type="molecule type" value="Transcribed_RNA"/>
</dbReference>
<evidence type="ECO:0000256" key="1">
    <source>
        <dbReference type="SAM" id="MobiDB-lite"/>
    </source>
</evidence>
<dbReference type="AlphaFoldDB" id="A0A8D8B7N9"/>
<proteinExistence type="predicted"/>
<accession>A0A8D8B7N9</accession>
<name>A0A8D8B7N9_CULPI</name>
<organism evidence="2">
    <name type="scientific">Culex pipiens</name>
    <name type="common">House mosquito</name>
    <dbReference type="NCBI Taxonomy" id="7175"/>
    <lineage>
        <taxon>Eukaryota</taxon>
        <taxon>Metazoa</taxon>
        <taxon>Ecdysozoa</taxon>
        <taxon>Arthropoda</taxon>
        <taxon>Hexapoda</taxon>
        <taxon>Insecta</taxon>
        <taxon>Pterygota</taxon>
        <taxon>Neoptera</taxon>
        <taxon>Endopterygota</taxon>
        <taxon>Diptera</taxon>
        <taxon>Nematocera</taxon>
        <taxon>Culicoidea</taxon>
        <taxon>Culicidae</taxon>
        <taxon>Culicinae</taxon>
        <taxon>Culicini</taxon>
        <taxon>Culex</taxon>
        <taxon>Culex</taxon>
    </lineage>
</organism>
<evidence type="ECO:0000313" key="2">
    <source>
        <dbReference type="EMBL" id="CAG6470357.1"/>
    </source>
</evidence>
<dbReference type="EMBL" id="HBUE01065145">
    <property type="protein sequence ID" value="CAG6470355.1"/>
    <property type="molecule type" value="Transcribed_RNA"/>
</dbReference>